<proteinExistence type="predicted"/>
<keyword evidence="2" id="KW-0812">Transmembrane</keyword>
<dbReference type="InterPro" id="IPR015943">
    <property type="entry name" value="WD40/YVTN_repeat-like_dom_sf"/>
</dbReference>
<keyword evidence="4" id="KW-1185">Reference proteome</keyword>
<evidence type="ECO:0000256" key="2">
    <source>
        <dbReference type="SAM" id="Phobius"/>
    </source>
</evidence>
<evidence type="ECO:0008006" key="5">
    <source>
        <dbReference type="Google" id="ProtNLM"/>
    </source>
</evidence>
<dbReference type="EMBL" id="BAAAVI010000021">
    <property type="protein sequence ID" value="GAA2872458.1"/>
    <property type="molecule type" value="Genomic_DNA"/>
</dbReference>
<keyword evidence="2" id="KW-1133">Transmembrane helix</keyword>
<comment type="caution">
    <text evidence="3">The sequence shown here is derived from an EMBL/GenBank/DDBJ whole genome shotgun (WGS) entry which is preliminary data.</text>
</comment>
<evidence type="ECO:0000256" key="1">
    <source>
        <dbReference type="SAM" id="MobiDB-lite"/>
    </source>
</evidence>
<reference evidence="3 4" key="1">
    <citation type="journal article" date="2019" name="Int. J. Syst. Evol. Microbiol.">
        <title>The Global Catalogue of Microorganisms (GCM) 10K type strain sequencing project: providing services to taxonomists for standard genome sequencing and annotation.</title>
        <authorList>
            <consortium name="The Broad Institute Genomics Platform"/>
            <consortium name="The Broad Institute Genome Sequencing Center for Infectious Disease"/>
            <person name="Wu L."/>
            <person name="Ma J."/>
        </authorList>
    </citation>
    <scope>NUCLEOTIDE SEQUENCE [LARGE SCALE GENOMIC DNA]</scope>
    <source>
        <strain evidence="3 4">JCM 6242</strain>
    </source>
</reference>
<protein>
    <recommendedName>
        <fullName evidence="5">WD40 repeat domain-containing protein</fullName>
    </recommendedName>
</protein>
<feature type="transmembrane region" description="Helical" evidence="2">
    <location>
        <begin position="354"/>
        <end position="372"/>
    </location>
</feature>
<dbReference type="Proteomes" id="UP001500831">
    <property type="component" value="Unassembled WGS sequence"/>
</dbReference>
<evidence type="ECO:0000313" key="4">
    <source>
        <dbReference type="Proteomes" id="UP001500831"/>
    </source>
</evidence>
<dbReference type="Gene3D" id="2.130.10.10">
    <property type="entry name" value="YVTN repeat-like/Quinoprotein amine dehydrogenase"/>
    <property type="match status" value="1"/>
</dbReference>
<gene>
    <name evidence="3" type="ORF">GCM10010517_32860</name>
</gene>
<dbReference type="RefSeq" id="WP_344972169.1">
    <property type="nucleotide sequence ID" value="NZ_BAAAVI010000021.1"/>
</dbReference>
<keyword evidence="2" id="KW-0472">Membrane</keyword>
<evidence type="ECO:0000313" key="3">
    <source>
        <dbReference type="EMBL" id="GAA2872458.1"/>
    </source>
</evidence>
<sequence length="376" mass="39645">MGSRPGSVLTRVLVAAGMIATTVFAGSGAWAEGNGTVGRTGEEEQVLFRFKDSRITESSGLAVSPAHENVYYTHNDSSDGPVFFAVGSDGRTRATFTLRGAMARDWEGMAASTDPRTGRGVLWFADIGDNFEGAWPDISVYKVQEPTTLRDATIPAVRYRFRYEDGGHNAEGVMVHPRTGRLYIVTKQFAGAIYAAPKRLRTDRTNVLRKVGSAPIMATDAAYAPDGSSFVVRTYFSATVYRAFDEQITRVTMPQLDQAESIAYTRDGRYLLTGTEGSRSPVYRVPLPDAVLRAAAPDAQRVGSSSATPAPTGDADGDADGGGAGDGAEDPRTTPAAAGAADDGADAGVPASAVFLWLAVAAGATGTITLIARNTR</sequence>
<feature type="region of interest" description="Disordered" evidence="1">
    <location>
        <begin position="296"/>
        <end position="344"/>
    </location>
</feature>
<organism evidence="3 4">
    <name type="scientific">Streptosporangium fragile</name>
    <dbReference type="NCBI Taxonomy" id="46186"/>
    <lineage>
        <taxon>Bacteria</taxon>
        <taxon>Bacillati</taxon>
        <taxon>Actinomycetota</taxon>
        <taxon>Actinomycetes</taxon>
        <taxon>Streptosporangiales</taxon>
        <taxon>Streptosporangiaceae</taxon>
        <taxon>Streptosporangium</taxon>
    </lineage>
</organism>
<dbReference type="SUPFAM" id="SSF63829">
    <property type="entry name" value="Calcium-dependent phosphotriesterase"/>
    <property type="match status" value="1"/>
</dbReference>
<name>A0ABN3VZ24_9ACTN</name>
<accession>A0ABN3VZ24</accession>